<gene>
    <name evidence="4" type="ORF">DW701_15205</name>
    <name evidence="5" type="ORF">EAJ03_07520</name>
    <name evidence="3" type="ORF">F2Z23_08200</name>
</gene>
<evidence type="ECO:0000313" key="5">
    <source>
        <dbReference type="EMBL" id="RYT75291.1"/>
    </source>
</evidence>
<dbReference type="Proteomes" id="UP000291917">
    <property type="component" value="Unassembled WGS sequence"/>
</dbReference>
<accession>A0A415S2Y2</accession>
<keyword evidence="1" id="KW-0804">Transcription</keyword>
<dbReference type="Pfam" id="PF02357">
    <property type="entry name" value="NusG"/>
    <property type="match status" value="1"/>
</dbReference>
<dbReference type="AlphaFoldDB" id="A0A415S2Y2"/>
<evidence type="ECO:0000313" key="8">
    <source>
        <dbReference type="Proteomes" id="UP000335496"/>
    </source>
</evidence>
<dbReference type="CDD" id="cd09895">
    <property type="entry name" value="NGN_SP_UpxY"/>
    <property type="match status" value="1"/>
</dbReference>
<proteinExistence type="predicted"/>
<dbReference type="InterPro" id="IPR006645">
    <property type="entry name" value="NGN-like_dom"/>
</dbReference>
<dbReference type="Proteomes" id="UP000283538">
    <property type="component" value="Unassembled WGS sequence"/>
</dbReference>
<dbReference type="OrthoDB" id="9796143at2"/>
<name>A0A415S2Y2_9BACE</name>
<sequence>MEKSKQSNMIANNDMNRWCALYTAPRSERKLMQRLNEAGYAAFCPMQIVFRKWNGKTKEVFTPLFPGFLFVEETADVASFVASQNVALLVDAEGKRLSVCAEKAELAAEFAHLLK</sequence>
<reference evidence="3 8" key="2">
    <citation type="journal article" date="2019" name="Nat. Med.">
        <title>A library of human gut bacterial isolates paired with longitudinal multiomics data enables mechanistic microbiome research.</title>
        <authorList>
            <person name="Poyet M."/>
            <person name="Groussin M."/>
            <person name="Gibbons S.M."/>
            <person name="Avila-Pacheco J."/>
            <person name="Jiang X."/>
            <person name="Kearney S.M."/>
            <person name="Perrotta A.R."/>
            <person name="Berdy B."/>
            <person name="Zhao S."/>
            <person name="Lieberman T.D."/>
            <person name="Swanson P.K."/>
            <person name="Smith M."/>
            <person name="Roesemann S."/>
            <person name="Alexander J.E."/>
            <person name="Rich S.A."/>
            <person name="Livny J."/>
            <person name="Vlamakis H."/>
            <person name="Clish C."/>
            <person name="Bullock K."/>
            <person name="Deik A."/>
            <person name="Scott J."/>
            <person name="Pierce K.A."/>
            <person name="Xavier R.J."/>
            <person name="Alm E.J."/>
        </authorList>
    </citation>
    <scope>NUCLEOTIDE SEQUENCE [LARGE SCALE GENOMIC DNA]</scope>
    <source>
        <strain evidence="3 8">BIOML-A1</strain>
    </source>
</reference>
<dbReference type="EMBL" id="QSLA01000021">
    <property type="protein sequence ID" value="RHF04716.1"/>
    <property type="molecule type" value="Genomic_DNA"/>
</dbReference>
<dbReference type="EMBL" id="VVZX01000008">
    <property type="protein sequence ID" value="KAA5274518.1"/>
    <property type="molecule type" value="Genomic_DNA"/>
</dbReference>
<feature type="domain" description="NusG-like N-terminal" evidence="2">
    <location>
        <begin position="17"/>
        <end position="90"/>
    </location>
</feature>
<dbReference type="Proteomes" id="UP000335496">
    <property type="component" value="Unassembled WGS sequence"/>
</dbReference>
<evidence type="ECO:0000313" key="7">
    <source>
        <dbReference type="Proteomes" id="UP000291917"/>
    </source>
</evidence>
<organism evidence="4 6">
    <name type="scientific">Bacteroides eggerthii</name>
    <dbReference type="NCBI Taxonomy" id="28111"/>
    <lineage>
        <taxon>Bacteria</taxon>
        <taxon>Pseudomonadati</taxon>
        <taxon>Bacteroidota</taxon>
        <taxon>Bacteroidia</taxon>
        <taxon>Bacteroidales</taxon>
        <taxon>Bacteroidaceae</taxon>
        <taxon>Bacteroides</taxon>
    </lineage>
</organism>
<protein>
    <recommendedName>
        <fullName evidence="2">NusG-like N-terminal domain-containing protein</fullName>
    </recommendedName>
</protein>
<dbReference type="RefSeq" id="WP_004292955.1">
    <property type="nucleotide sequence ID" value="NZ_JAHOKL010000004.1"/>
</dbReference>
<evidence type="ECO:0000256" key="1">
    <source>
        <dbReference type="ARBA" id="ARBA00023163"/>
    </source>
</evidence>
<keyword evidence="8" id="KW-1185">Reference proteome</keyword>
<evidence type="ECO:0000313" key="4">
    <source>
        <dbReference type="EMBL" id="RHF04716.1"/>
    </source>
</evidence>
<dbReference type="EMBL" id="RCXL01000008">
    <property type="protein sequence ID" value="RYT75291.1"/>
    <property type="molecule type" value="Genomic_DNA"/>
</dbReference>
<reference evidence="5 7" key="3">
    <citation type="journal article" date="2019" name="Science, e1252229">
        <title>Invertible promoters mediate bacterial phase variation, antibiotic resistance, and host adaptation in the gut.</title>
        <authorList>
            <person name="Jiang X."/>
            <person name="Hall A.B."/>
            <person name="Arthur T.D."/>
            <person name="Plichta D.R."/>
            <person name="Covington C.T."/>
            <person name="Poyet M."/>
            <person name="Crothers J."/>
            <person name="Moses P.L."/>
            <person name="Tolonen A.C."/>
            <person name="Vlamakis H."/>
            <person name="Alm E.J."/>
            <person name="Xavier R.J."/>
        </authorList>
    </citation>
    <scope>NUCLEOTIDE SEQUENCE [LARGE SCALE GENOMIC DNA]</scope>
    <source>
        <strain evidence="5">Bj_0095</strain>
        <strain evidence="7">bj_0095</strain>
    </source>
</reference>
<dbReference type="GO" id="GO:0006354">
    <property type="term" value="P:DNA-templated transcription elongation"/>
    <property type="evidence" value="ECO:0007669"/>
    <property type="project" value="InterPro"/>
</dbReference>
<dbReference type="Gene3D" id="3.30.70.940">
    <property type="entry name" value="NusG, N-terminal domain"/>
    <property type="match status" value="1"/>
</dbReference>
<reference evidence="4 6" key="1">
    <citation type="submission" date="2018-08" db="EMBL/GenBank/DDBJ databases">
        <title>A genome reference for cultivated species of the human gut microbiota.</title>
        <authorList>
            <person name="Zou Y."/>
            <person name="Xue W."/>
            <person name="Luo G."/>
        </authorList>
    </citation>
    <scope>NUCLEOTIDE SEQUENCE [LARGE SCALE GENOMIC DNA]</scope>
    <source>
        <strain evidence="4 6">AM26-26AC</strain>
    </source>
</reference>
<evidence type="ECO:0000259" key="2">
    <source>
        <dbReference type="Pfam" id="PF02357"/>
    </source>
</evidence>
<dbReference type="InterPro" id="IPR036735">
    <property type="entry name" value="NGN_dom_sf"/>
</dbReference>
<evidence type="ECO:0000313" key="3">
    <source>
        <dbReference type="EMBL" id="KAA5274518.1"/>
    </source>
</evidence>
<comment type="caution">
    <text evidence="4">The sequence shown here is derived from an EMBL/GenBank/DDBJ whole genome shotgun (WGS) entry which is preliminary data.</text>
</comment>
<evidence type="ECO:0000313" key="6">
    <source>
        <dbReference type="Proteomes" id="UP000283538"/>
    </source>
</evidence>
<dbReference type="SUPFAM" id="SSF82679">
    <property type="entry name" value="N-utilization substance G protein NusG, N-terminal domain"/>
    <property type="match status" value="1"/>
</dbReference>